<dbReference type="AlphaFoldDB" id="A0A2M9CW67"/>
<dbReference type="EMBL" id="PGFG01000001">
    <property type="protein sequence ID" value="PJJ76117.1"/>
    <property type="molecule type" value="Genomic_DNA"/>
</dbReference>
<name>A0A2M9CW67_9BACT</name>
<gene>
    <name evidence="2" type="ORF">BXY57_1720</name>
</gene>
<sequence>MRKYCFLLLLAYFGIITNKHALAQLDIKGAWLRVQDESSPVKVVALFGDRVFMESCVDTITHHIVFAGGGTYRLHRDTLDGEFLYQMGDETIQPASFQLVLKGNNEELSFTTPHGETQHWKRIDNGQGAYAGTWRIVQHQQNGQLRDIPQTADRKTLKLLTGTRFQWAAVNTATGQVFATGGGSYSVSNGQYIEHIEFFSRDSTRAGMSLPFTDEIKGDLWYHKGKTTKGDPNFEVWKRVEE</sequence>
<dbReference type="OrthoDB" id="706756at2"/>
<dbReference type="Gene3D" id="2.40.128.490">
    <property type="entry name" value="Uncharacterised protein PF14869, DUF4488"/>
    <property type="match status" value="1"/>
</dbReference>
<feature type="chain" id="PRO_5014650630" description="Membrane or secreted protein" evidence="1">
    <location>
        <begin position="24"/>
        <end position="242"/>
    </location>
</feature>
<accession>A0A2M9CW67</accession>
<proteinExistence type="predicted"/>
<dbReference type="RefSeq" id="WP_100314638.1">
    <property type="nucleotide sequence ID" value="NZ_PGFG01000001.1"/>
</dbReference>
<evidence type="ECO:0000256" key="1">
    <source>
        <dbReference type="SAM" id="SignalP"/>
    </source>
</evidence>
<keyword evidence="1" id="KW-0732">Signal</keyword>
<dbReference type="Proteomes" id="UP000230000">
    <property type="component" value="Unassembled WGS sequence"/>
</dbReference>
<evidence type="ECO:0000313" key="3">
    <source>
        <dbReference type="Proteomes" id="UP000230000"/>
    </source>
</evidence>
<comment type="caution">
    <text evidence="2">The sequence shown here is derived from an EMBL/GenBank/DDBJ whole genome shotgun (WGS) entry which is preliminary data.</text>
</comment>
<evidence type="ECO:0000313" key="2">
    <source>
        <dbReference type="EMBL" id="PJJ76117.1"/>
    </source>
</evidence>
<organism evidence="2 3">
    <name type="scientific">Thermoflavifilum aggregans</name>
    <dbReference type="NCBI Taxonomy" id="454188"/>
    <lineage>
        <taxon>Bacteria</taxon>
        <taxon>Pseudomonadati</taxon>
        <taxon>Bacteroidota</taxon>
        <taxon>Chitinophagia</taxon>
        <taxon>Chitinophagales</taxon>
        <taxon>Chitinophagaceae</taxon>
        <taxon>Thermoflavifilum</taxon>
    </lineage>
</organism>
<feature type="signal peptide" evidence="1">
    <location>
        <begin position="1"/>
        <end position="23"/>
    </location>
</feature>
<keyword evidence="3" id="KW-1185">Reference proteome</keyword>
<reference evidence="2 3" key="1">
    <citation type="submission" date="2017-11" db="EMBL/GenBank/DDBJ databases">
        <title>Genomic Encyclopedia of Archaeal and Bacterial Type Strains, Phase II (KMG-II): From Individual Species to Whole Genera.</title>
        <authorList>
            <person name="Goeker M."/>
        </authorList>
    </citation>
    <scope>NUCLEOTIDE SEQUENCE [LARGE SCALE GENOMIC DNA]</scope>
    <source>
        <strain evidence="2 3">DSM 27268</strain>
    </source>
</reference>
<protein>
    <recommendedName>
        <fullName evidence="4">Membrane or secreted protein</fullName>
    </recommendedName>
</protein>
<evidence type="ECO:0008006" key="4">
    <source>
        <dbReference type="Google" id="ProtNLM"/>
    </source>
</evidence>